<organism evidence="2 3">
    <name type="scientific">Toxocara canis</name>
    <name type="common">Canine roundworm</name>
    <dbReference type="NCBI Taxonomy" id="6265"/>
    <lineage>
        <taxon>Eukaryota</taxon>
        <taxon>Metazoa</taxon>
        <taxon>Ecdysozoa</taxon>
        <taxon>Nematoda</taxon>
        <taxon>Chromadorea</taxon>
        <taxon>Rhabditida</taxon>
        <taxon>Spirurina</taxon>
        <taxon>Ascaridomorpha</taxon>
        <taxon>Ascaridoidea</taxon>
        <taxon>Toxocaridae</taxon>
        <taxon>Toxocara</taxon>
    </lineage>
</organism>
<gene>
    <name evidence="1" type="ORF">TCNE_LOCUS6690</name>
</gene>
<protein>
    <submittedName>
        <fullName evidence="1 3">Uncharacterized protein</fullName>
    </submittedName>
</protein>
<evidence type="ECO:0000313" key="1">
    <source>
        <dbReference type="EMBL" id="VDM38011.1"/>
    </source>
</evidence>
<dbReference type="EMBL" id="UYWY01019537">
    <property type="protein sequence ID" value="VDM38011.1"/>
    <property type="molecule type" value="Genomic_DNA"/>
</dbReference>
<sequence length="84" mass="9054">MATEGNGMWTLKGVKMESNRCTRALATAPPAPLIYPAGMGKRVRATRGSHLTLCRVAYVRDANLLANDQNQNEEPSAALRLTGV</sequence>
<keyword evidence="2" id="KW-1185">Reference proteome</keyword>
<proteinExistence type="predicted"/>
<reference evidence="1 2" key="2">
    <citation type="submission" date="2018-11" db="EMBL/GenBank/DDBJ databases">
        <authorList>
            <consortium name="Pathogen Informatics"/>
        </authorList>
    </citation>
    <scope>NUCLEOTIDE SEQUENCE [LARGE SCALE GENOMIC DNA]</scope>
</reference>
<dbReference type="AlphaFoldDB" id="A0A183UDX0"/>
<dbReference type="Proteomes" id="UP000050794">
    <property type="component" value="Unassembled WGS sequence"/>
</dbReference>
<evidence type="ECO:0000313" key="3">
    <source>
        <dbReference type="WBParaSite" id="TCNE_0000669001-mRNA-1"/>
    </source>
</evidence>
<reference evidence="3" key="1">
    <citation type="submission" date="2016-06" db="UniProtKB">
        <authorList>
            <consortium name="WormBaseParasite"/>
        </authorList>
    </citation>
    <scope>IDENTIFICATION</scope>
</reference>
<dbReference type="WBParaSite" id="TCNE_0000669001-mRNA-1">
    <property type="protein sequence ID" value="TCNE_0000669001-mRNA-1"/>
    <property type="gene ID" value="TCNE_0000669001"/>
</dbReference>
<accession>A0A183UDX0</accession>
<evidence type="ECO:0000313" key="2">
    <source>
        <dbReference type="Proteomes" id="UP000050794"/>
    </source>
</evidence>
<name>A0A183UDX0_TOXCA</name>